<evidence type="ECO:0000313" key="7">
    <source>
        <dbReference type="EMBL" id="KAG9511221.1"/>
    </source>
</evidence>
<accession>A0ABQ7SCX1</accession>
<evidence type="ECO:0000256" key="3">
    <source>
        <dbReference type="ARBA" id="ARBA00023134"/>
    </source>
</evidence>
<evidence type="ECO:0000313" key="8">
    <source>
        <dbReference type="Proteomes" id="UP000825002"/>
    </source>
</evidence>
<comment type="caution">
    <text evidence="7">The sequence shown here is derived from an EMBL/GenBank/DDBJ whole genome shotgun (WGS) entry which is preliminary data.</text>
</comment>
<dbReference type="SMART" id="SM00238">
    <property type="entry name" value="BIR"/>
    <property type="match status" value="1"/>
</dbReference>
<feature type="non-terminal residue" evidence="7">
    <location>
        <position position="545"/>
    </location>
</feature>
<dbReference type="SMART" id="SM00174">
    <property type="entry name" value="RHO"/>
    <property type="match status" value="1"/>
</dbReference>
<dbReference type="Gene3D" id="1.10.1170.10">
    <property type="entry name" value="Inhibitor Of Apoptosis Protein (2mihbC-IAP-1), Chain A"/>
    <property type="match status" value="1"/>
</dbReference>
<evidence type="ECO:0008006" key="9">
    <source>
        <dbReference type="Google" id="ProtNLM"/>
    </source>
</evidence>
<keyword evidence="3" id="KW-0342">GTP-binding</keyword>
<dbReference type="PROSITE" id="PS51419">
    <property type="entry name" value="RAB"/>
    <property type="match status" value="1"/>
</dbReference>
<evidence type="ECO:0000256" key="2">
    <source>
        <dbReference type="ARBA" id="ARBA00022741"/>
    </source>
</evidence>
<dbReference type="InterPro" id="IPR009069">
    <property type="entry name" value="Cys_alpha_HP_mot_SF"/>
</dbReference>
<keyword evidence="2" id="KW-0547">Nucleotide-binding</keyword>
<gene>
    <name evidence="7" type="ORF">GZH46_00220</name>
</gene>
<dbReference type="SMART" id="SM00175">
    <property type="entry name" value="RAB"/>
    <property type="match status" value="1"/>
</dbReference>
<dbReference type="CDD" id="cd00022">
    <property type="entry name" value="BIR"/>
    <property type="match status" value="1"/>
</dbReference>
<dbReference type="SMART" id="SM00173">
    <property type="entry name" value="RAS"/>
    <property type="match status" value="1"/>
</dbReference>
<proteinExistence type="inferred from homology"/>
<sequence length="545" mass="60335">MRVEANRLRTFQLNPPWPKDFINPKDLAWAGYFYFLDEDRVRCAFCNGITSGWEPGDDPLTEHAKWFSRCPFIMGADVGNVPIDRDPIPGPKRPLPYDVCGIHTAAPTSLPSSQVNPQAPVCPPPQMPLPPPYVHNAPAVTHQRRSNSQLGICKICYNNEVGFTFIPCGHGVRYLLMLAVVAVELVCDRVSLFEIAVLVDADALVIAEDELLLDASIVAVPKLMNLVVGRRSRGADIFAMSSSVIPSSSPSSDSASSLLKRSSKWFTMSCINKRMALLRPVPNGRNPMRPPRDGGGYPMRVTRVTPMKLRNHVVSASQDQGDVVCIAEMMSLFKCYSLNDFEKEPCQKEIESLQGCYKKHTSCLLLRFADDTYTESYISTIGVDFKIRTIELDGKTIKLQIWDTAGQERFRTITSSYYRGAHGIIVVYDVTDLDSFNNVKQWLHEIDRYACDNVNKLLVGNKCDMSARKVVDYNTAKEFAEQLGIPFLETSARTATNVEQAFLTMAAEIKNRVGPVGAAGGQSSSQGDRINPSSTPIKSQSSGCC</sequence>
<dbReference type="CDD" id="cd01869">
    <property type="entry name" value="Rab1_Ypt1"/>
    <property type="match status" value="1"/>
</dbReference>
<comment type="similarity">
    <text evidence="1">Belongs to the small GTPase superfamily. Rab family.</text>
</comment>
<evidence type="ECO:0000256" key="6">
    <source>
        <dbReference type="SAM" id="MobiDB-lite"/>
    </source>
</evidence>
<keyword evidence="8" id="KW-1185">Reference proteome</keyword>
<dbReference type="PROSITE" id="PS51421">
    <property type="entry name" value="RAS"/>
    <property type="match status" value="1"/>
</dbReference>
<dbReference type="PANTHER" id="PTHR47977">
    <property type="entry name" value="RAS-RELATED PROTEIN RAB"/>
    <property type="match status" value="1"/>
</dbReference>
<dbReference type="SUPFAM" id="SSF57924">
    <property type="entry name" value="Inhibitor of apoptosis (IAP) repeat"/>
    <property type="match status" value="1"/>
</dbReference>
<reference evidence="7 8" key="1">
    <citation type="submission" date="2020-10" db="EMBL/GenBank/DDBJ databases">
        <authorList>
            <person name="Klimov P.B."/>
            <person name="Dyachkov S.M."/>
            <person name="Chetverikov P.E."/>
        </authorList>
    </citation>
    <scope>NUCLEOTIDE SEQUENCE [LARGE SCALE GENOMIC DNA]</scope>
    <source>
        <strain evidence="7">BMOC 18-1129-001#AD2665</strain>
        <tissue evidence="7">Entire mites</tissue>
    </source>
</reference>
<dbReference type="PROSITE" id="PS51420">
    <property type="entry name" value="RHO"/>
    <property type="match status" value="1"/>
</dbReference>
<protein>
    <recommendedName>
        <fullName evidence="9">Ras-related protein Rab-1A</fullName>
    </recommendedName>
</protein>
<feature type="compositionally biased region" description="Polar residues" evidence="6">
    <location>
        <begin position="531"/>
        <end position="545"/>
    </location>
</feature>
<evidence type="ECO:0000256" key="1">
    <source>
        <dbReference type="ARBA" id="ARBA00006270"/>
    </source>
</evidence>
<dbReference type="EMBL" id="JAIFTH010000020">
    <property type="protein sequence ID" value="KAG9511221.1"/>
    <property type="molecule type" value="Genomic_DNA"/>
</dbReference>
<dbReference type="PROSITE" id="PS50143">
    <property type="entry name" value="BIR_REPEAT_2"/>
    <property type="match status" value="1"/>
</dbReference>
<dbReference type="InterPro" id="IPR001370">
    <property type="entry name" value="BIR_rpt"/>
</dbReference>
<keyword evidence="5" id="KW-0636">Prenylation</keyword>
<dbReference type="InterPro" id="IPR027417">
    <property type="entry name" value="P-loop_NTPase"/>
</dbReference>
<keyword evidence="4" id="KW-0449">Lipoprotein</keyword>
<dbReference type="SMART" id="SM00176">
    <property type="entry name" value="RAN"/>
    <property type="match status" value="1"/>
</dbReference>
<dbReference type="PROSITE" id="PS51417">
    <property type="entry name" value="ARF"/>
    <property type="match status" value="1"/>
</dbReference>
<dbReference type="InterPro" id="IPR001806">
    <property type="entry name" value="Small_GTPase"/>
</dbReference>
<organism evidence="7 8">
    <name type="scientific">Fragariocoptes setiger</name>
    <dbReference type="NCBI Taxonomy" id="1670756"/>
    <lineage>
        <taxon>Eukaryota</taxon>
        <taxon>Metazoa</taxon>
        <taxon>Ecdysozoa</taxon>
        <taxon>Arthropoda</taxon>
        <taxon>Chelicerata</taxon>
        <taxon>Arachnida</taxon>
        <taxon>Acari</taxon>
        <taxon>Acariformes</taxon>
        <taxon>Trombidiformes</taxon>
        <taxon>Prostigmata</taxon>
        <taxon>Eupodina</taxon>
        <taxon>Eriophyoidea</taxon>
        <taxon>Phytoptidae</taxon>
        <taxon>Fragariocoptes</taxon>
    </lineage>
</organism>
<name>A0ABQ7SCX1_9ACAR</name>
<dbReference type="NCBIfam" id="TIGR00231">
    <property type="entry name" value="small_GTP"/>
    <property type="match status" value="1"/>
</dbReference>
<evidence type="ECO:0000256" key="5">
    <source>
        <dbReference type="ARBA" id="ARBA00023289"/>
    </source>
</evidence>
<dbReference type="InterPro" id="IPR050227">
    <property type="entry name" value="Rab"/>
</dbReference>
<dbReference type="Proteomes" id="UP000825002">
    <property type="component" value="Unassembled WGS sequence"/>
</dbReference>
<dbReference type="SUPFAM" id="SSF47072">
    <property type="entry name" value="Cysteine alpha-hairpin motif"/>
    <property type="match status" value="1"/>
</dbReference>
<feature type="region of interest" description="Disordered" evidence="6">
    <location>
        <begin position="517"/>
        <end position="545"/>
    </location>
</feature>
<dbReference type="PRINTS" id="PR00449">
    <property type="entry name" value="RASTRNSFRMNG"/>
</dbReference>
<dbReference type="Pfam" id="PF00653">
    <property type="entry name" value="BIR"/>
    <property type="match status" value="1"/>
</dbReference>
<evidence type="ECO:0000256" key="4">
    <source>
        <dbReference type="ARBA" id="ARBA00023288"/>
    </source>
</evidence>
<dbReference type="SUPFAM" id="SSF52540">
    <property type="entry name" value="P-loop containing nucleoside triphosphate hydrolases"/>
    <property type="match status" value="1"/>
</dbReference>
<dbReference type="Gene3D" id="3.40.50.300">
    <property type="entry name" value="P-loop containing nucleotide triphosphate hydrolases"/>
    <property type="match status" value="1"/>
</dbReference>
<dbReference type="InterPro" id="IPR005225">
    <property type="entry name" value="Small_GTP-bd"/>
</dbReference>
<dbReference type="Pfam" id="PF00071">
    <property type="entry name" value="Ras"/>
    <property type="match status" value="1"/>
</dbReference>
<dbReference type="InterPro" id="IPR057289">
    <property type="entry name" value="Rab1/Ypt1"/>
</dbReference>